<evidence type="ECO:0000259" key="3">
    <source>
        <dbReference type="Pfam" id="PF00155"/>
    </source>
</evidence>
<name>A0ABV8JWJ0_9FLAO</name>
<dbReference type="PANTHER" id="PTHR13693">
    <property type="entry name" value="CLASS II AMINOTRANSFERASE/8-AMINO-7-OXONONANOATE SYNTHASE"/>
    <property type="match status" value="1"/>
</dbReference>
<evidence type="ECO:0000256" key="2">
    <source>
        <dbReference type="ARBA" id="ARBA00022679"/>
    </source>
</evidence>
<dbReference type="RefSeq" id="WP_192461878.1">
    <property type="nucleotide sequence ID" value="NZ_JACYFJ010000002.1"/>
</dbReference>
<dbReference type="SUPFAM" id="SSF53383">
    <property type="entry name" value="PLP-dependent transferases"/>
    <property type="match status" value="1"/>
</dbReference>
<accession>A0ABV8JWJ0</accession>
<dbReference type="Pfam" id="PF00155">
    <property type="entry name" value="Aminotran_1_2"/>
    <property type="match status" value="1"/>
</dbReference>
<dbReference type="Proteomes" id="UP001595814">
    <property type="component" value="Unassembled WGS sequence"/>
</dbReference>
<gene>
    <name evidence="4" type="ORF">ACFOUT_14885</name>
</gene>
<evidence type="ECO:0000313" key="5">
    <source>
        <dbReference type="Proteomes" id="UP001595814"/>
    </source>
</evidence>
<dbReference type="PANTHER" id="PTHR13693:SF3">
    <property type="entry name" value="LD36009P"/>
    <property type="match status" value="1"/>
</dbReference>
<dbReference type="InterPro" id="IPR015421">
    <property type="entry name" value="PyrdxlP-dep_Trfase_major"/>
</dbReference>
<dbReference type="Gene3D" id="3.90.1150.10">
    <property type="entry name" value="Aspartate Aminotransferase, domain 1"/>
    <property type="match status" value="1"/>
</dbReference>
<dbReference type="InterPro" id="IPR050087">
    <property type="entry name" value="AON_synthase_class-II"/>
</dbReference>
<dbReference type="InterPro" id="IPR004839">
    <property type="entry name" value="Aminotransferase_I/II_large"/>
</dbReference>
<dbReference type="Gene3D" id="3.40.640.10">
    <property type="entry name" value="Type I PLP-dependent aspartate aminotransferase-like (Major domain)"/>
    <property type="match status" value="1"/>
</dbReference>
<protein>
    <submittedName>
        <fullName evidence="4">Aminotransferase class I/II-fold pyridoxal phosphate-dependent enzyme</fullName>
    </submittedName>
</protein>
<dbReference type="InterPro" id="IPR015424">
    <property type="entry name" value="PyrdxlP-dep_Trfase"/>
</dbReference>
<evidence type="ECO:0000313" key="4">
    <source>
        <dbReference type="EMBL" id="MFC4097174.1"/>
    </source>
</evidence>
<proteinExistence type="predicted"/>
<feature type="domain" description="Aminotransferase class I/classII large" evidence="3">
    <location>
        <begin position="141"/>
        <end position="344"/>
    </location>
</feature>
<keyword evidence="2" id="KW-0808">Transferase</keyword>
<comment type="caution">
    <text evidence="4">The sequence shown here is derived from an EMBL/GenBank/DDBJ whole genome shotgun (WGS) entry which is preliminary data.</text>
</comment>
<dbReference type="InterPro" id="IPR015422">
    <property type="entry name" value="PyrdxlP-dep_Trfase_small"/>
</dbReference>
<comment type="cofactor">
    <cofactor evidence="1">
        <name>pyridoxal 5'-phosphate</name>
        <dbReference type="ChEBI" id="CHEBI:597326"/>
    </cofactor>
</comment>
<evidence type="ECO:0000256" key="1">
    <source>
        <dbReference type="ARBA" id="ARBA00001933"/>
    </source>
</evidence>
<sequence>MAYEIDTFPGRTVSINGEPHLYFGGTGYLGLQTDALFQNLFIKNVQKYGTNYGASPKSNIRIDVYRKTEHVLCHLVGSEAALTLSSGYLAGQLLAQTLDDKYHHLFYAPNTHAALFQRKIKPFTTFTALNIAVREHLETKNNKETPVVFLDSIDFSGCNYPNFNALKTLPLEEIILVVDDSHGIGVVGENGGGVFNLLKKLNCKELIICCSLGKGFAIQGGAIFGNEERIKKLKNTAFFGGASPATPASLATFLDAQELYDQKRMELRNHIAYFSTLLKRPKKFHTMKEHPAYTFADPQFTEYLESQKIIVTSFPYPDEDAQLMSRIVLSAGHKKEDIDHLLECINILPKL</sequence>
<organism evidence="4 5">
    <name type="scientific">Euzebyella saccharophila</name>
    <dbReference type="NCBI Taxonomy" id="679664"/>
    <lineage>
        <taxon>Bacteria</taxon>
        <taxon>Pseudomonadati</taxon>
        <taxon>Bacteroidota</taxon>
        <taxon>Flavobacteriia</taxon>
        <taxon>Flavobacteriales</taxon>
        <taxon>Flavobacteriaceae</taxon>
        <taxon>Euzebyella</taxon>
    </lineage>
</organism>
<dbReference type="GO" id="GO:0008483">
    <property type="term" value="F:transaminase activity"/>
    <property type="evidence" value="ECO:0007669"/>
    <property type="project" value="UniProtKB-KW"/>
</dbReference>
<keyword evidence="5" id="KW-1185">Reference proteome</keyword>
<keyword evidence="4" id="KW-0032">Aminotransferase</keyword>
<dbReference type="EMBL" id="JBHSAW010000010">
    <property type="protein sequence ID" value="MFC4097174.1"/>
    <property type="molecule type" value="Genomic_DNA"/>
</dbReference>
<reference evidence="5" key="1">
    <citation type="journal article" date="2019" name="Int. J. Syst. Evol. Microbiol.">
        <title>The Global Catalogue of Microorganisms (GCM) 10K type strain sequencing project: providing services to taxonomists for standard genome sequencing and annotation.</title>
        <authorList>
            <consortium name="The Broad Institute Genomics Platform"/>
            <consortium name="The Broad Institute Genome Sequencing Center for Infectious Disease"/>
            <person name="Wu L."/>
            <person name="Ma J."/>
        </authorList>
    </citation>
    <scope>NUCLEOTIDE SEQUENCE [LARGE SCALE GENOMIC DNA]</scope>
    <source>
        <strain evidence="5">CECT 7477</strain>
    </source>
</reference>